<organism evidence="2 3">
    <name type="scientific">Plakobranchus ocellatus</name>
    <dbReference type="NCBI Taxonomy" id="259542"/>
    <lineage>
        <taxon>Eukaryota</taxon>
        <taxon>Metazoa</taxon>
        <taxon>Spiralia</taxon>
        <taxon>Lophotrochozoa</taxon>
        <taxon>Mollusca</taxon>
        <taxon>Gastropoda</taxon>
        <taxon>Heterobranchia</taxon>
        <taxon>Euthyneura</taxon>
        <taxon>Panpulmonata</taxon>
        <taxon>Sacoglossa</taxon>
        <taxon>Placobranchoidea</taxon>
        <taxon>Plakobranchidae</taxon>
        <taxon>Plakobranchus</taxon>
    </lineage>
</organism>
<gene>
    <name evidence="2" type="ORF">PoB_002631700</name>
</gene>
<sequence>MKNPRQQRKFTKVRRYCILHSARFMYEYQTRRTRGSAEEDSDFDQLMLETNFQHQVARENKERGVVGAGKPDARKKPNNAKRRKVGMDTLSEFQKVNNQHNEPSSIWNPQEKGKTRTQMR</sequence>
<protein>
    <submittedName>
        <fullName evidence="2">Uncharacterized protein</fullName>
    </submittedName>
</protein>
<dbReference type="EMBL" id="BLXT01003024">
    <property type="protein sequence ID" value="GFN99811.1"/>
    <property type="molecule type" value="Genomic_DNA"/>
</dbReference>
<feature type="compositionally biased region" description="Polar residues" evidence="1">
    <location>
        <begin position="91"/>
        <end position="108"/>
    </location>
</feature>
<name>A0AAV3ZXK7_9GAST</name>
<dbReference type="AlphaFoldDB" id="A0AAV3ZXK7"/>
<keyword evidence="3" id="KW-1185">Reference proteome</keyword>
<comment type="caution">
    <text evidence="2">The sequence shown here is derived from an EMBL/GenBank/DDBJ whole genome shotgun (WGS) entry which is preliminary data.</text>
</comment>
<feature type="region of interest" description="Disordered" evidence="1">
    <location>
        <begin position="57"/>
        <end position="120"/>
    </location>
</feature>
<evidence type="ECO:0000313" key="3">
    <source>
        <dbReference type="Proteomes" id="UP000735302"/>
    </source>
</evidence>
<evidence type="ECO:0000256" key="1">
    <source>
        <dbReference type="SAM" id="MobiDB-lite"/>
    </source>
</evidence>
<dbReference type="Proteomes" id="UP000735302">
    <property type="component" value="Unassembled WGS sequence"/>
</dbReference>
<proteinExistence type="predicted"/>
<reference evidence="2 3" key="1">
    <citation type="journal article" date="2021" name="Elife">
        <title>Chloroplast acquisition without the gene transfer in kleptoplastic sea slugs, Plakobranchus ocellatus.</title>
        <authorList>
            <person name="Maeda T."/>
            <person name="Takahashi S."/>
            <person name="Yoshida T."/>
            <person name="Shimamura S."/>
            <person name="Takaki Y."/>
            <person name="Nagai Y."/>
            <person name="Toyoda A."/>
            <person name="Suzuki Y."/>
            <person name="Arimoto A."/>
            <person name="Ishii H."/>
            <person name="Satoh N."/>
            <person name="Nishiyama T."/>
            <person name="Hasebe M."/>
            <person name="Maruyama T."/>
            <person name="Minagawa J."/>
            <person name="Obokata J."/>
            <person name="Shigenobu S."/>
        </authorList>
    </citation>
    <scope>NUCLEOTIDE SEQUENCE [LARGE SCALE GENOMIC DNA]</scope>
</reference>
<accession>A0AAV3ZXK7</accession>
<evidence type="ECO:0000313" key="2">
    <source>
        <dbReference type="EMBL" id="GFN99811.1"/>
    </source>
</evidence>